<evidence type="ECO:0000313" key="5">
    <source>
        <dbReference type="Proteomes" id="UP000812966"/>
    </source>
</evidence>
<evidence type="ECO:0000256" key="2">
    <source>
        <dbReference type="ARBA" id="ARBA00038157"/>
    </source>
</evidence>
<reference evidence="4" key="1">
    <citation type="submission" date="2020-04" db="EMBL/GenBank/DDBJ databases">
        <title>Analysis of mating type loci in Filobasidium floriforme.</title>
        <authorList>
            <person name="Nowrousian M."/>
        </authorList>
    </citation>
    <scope>NUCLEOTIDE SEQUENCE</scope>
    <source>
        <strain evidence="4">CBS 6242</strain>
    </source>
</reference>
<gene>
    <name evidence="4" type="ORF">FFLO_07106</name>
</gene>
<accession>A0A8K0JG18</accession>
<dbReference type="Proteomes" id="UP000812966">
    <property type="component" value="Unassembled WGS sequence"/>
</dbReference>
<proteinExistence type="inferred from homology"/>
<dbReference type="Pfam" id="PF00248">
    <property type="entry name" value="Aldo_ket_red"/>
    <property type="match status" value="1"/>
</dbReference>
<sequence length="375" mass="42218">MFNPPPAPKTPLGYRRLLAPNAGVRVSPLCLGGMSLGSKWADFTGKITKEAAFELLDAFVEAGGNFIDTANLYHFGESEEWIGEWMEQRGNRDRLVIATKYSGFNDGEQKDVNSMGNAGKSMHLGVRESLKRLRTSYIDVFYVHFWDYSTPVDEIMRGLHRHVLSGEILYPAVSDTPAWIVVQANAFARQHGYSPFVLYQGLWNVSVRDVEREVLPMLRKEGMGFAPWGVIGQGKFMSKQQLEERKASNEPIRGGEQSEKDVRVSEVLAEIGDELGASVTAVALAWAFRKMPYVFPIIGGRKVEHLKDNIKSLEITLTDAHVAKLEEVNPFDFGFPYDFFGRDPHLMGETTNRVMKASDPIQWVQDVRSIEAQRQ</sequence>
<keyword evidence="5" id="KW-1185">Reference proteome</keyword>
<dbReference type="SUPFAM" id="SSF51430">
    <property type="entry name" value="NAD(P)-linked oxidoreductase"/>
    <property type="match status" value="1"/>
</dbReference>
<dbReference type="OrthoDB" id="48988at2759"/>
<dbReference type="InterPro" id="IPR050523">
    <property type="entry name" value="AKR_Detox_Biosynth"/>
</dbReference>
<dbReference type="InterPro" id="IPR023210">
    <property type="entry name" value="NADP_OxRdtase_dom"/>
</dbReference>
<comment type="similarity">
    <text evidence="2">Belongs to the aldo/keto reductase family. Aldo/keto reductase 2 subfamily.</text>
</comment>
<evidence type="ECO:0000313" key="4">
    <source>
        <dbReference type="EMBL" id="KAG7527265.1"/>
    </source>
</evidence>
<dbReference type="PANTHER" id="PTHR43364:SF7">
    <property type="entry name" value="NADP-DEPENDENT OXIDOREDUCTASE DOMAIN-CONTAINING PROTEIN-RELATED"/>
    <property type="match status" value="1"/>
</dbReference>
<name>A0A8K0JG18_9TREE</name>
<evidence type="ECO:0000259" key="3">
    <source>
        <dbReference type="Pfam" id="PF00248"/>
    </source>
</evidence>
<evidence type="ECO:0000256" key="1">
    <source>
        <dbReference type="ARBA" id="ARBA00022857"/>
    </source>
</evidence>
<dbReference type="EMBL" id="JABELV010000361">
    <property type="protein sequence ID" value="KAG7527265.1"/>
    <property type="molecule type" value="Genomic_DNA"/>
</dbReference>
<dbReference type="InterPro" id="IPR036812">
    <property type="entry name" value="NAD(P)_OxRdtase_dom_sf"/>
</dbReference>
<keyword evidence="1" id="KW-0521">NADP</keyword>
<feature type="domain" description="NADP-dependent oxidoreductase" evidence="3">
    <location>
        <begin position="28"/>
        <end position="329"/>
    </location>
</feature>
<dbReference type="Gene3D" id="3.20.20.100">
    <property type="entry name" value="NADP-dependent oxidoreductase domain"/>
    <property type="match status" value="1"/>
</dbReference>
<comment type="caution">
    <text evidence="4">The sequence shown here is derived from an EMBL/GenBank/DDBJ whole genome shotgun (WGS) entry which is preliminary data.</text>
</comment>
<protein>
    <recommendedName>
        <fullName evidence="3">NADP-dependent oxidoreductase domain-containing protein</fullName>
    </recommendedName>
</protein>
<dbReference type="PANTHER" id="PTHR43364">
    <property type="entry name" value="NADH-SPECIFIC METHYLGLYOXAL REDUCTASE-RELATED"/>
    <property type="match status" value="1"/>
</dbReference>
<organism evidence="4 5">
    <name type="scientific">Filobasidium floriforme</name>
    <dbReference type="NCBI Taxonomy" id="5210"/>
    <lineage>
        <taxon>Eukaryota</taxon>
        <taxon>Fungi</taxon>
        <taxon>Dikarya</taxon>
        <taxon>Basidiomycota</taxon>
        <taxon>Agaricomycotina</taxon>
        <taxon>Tremellomycetes</taxon>
        <taxon>Filobasidiales</taxon>
        <taxon>Filobasidiaceae</taxon>
        <taxon>Filobasidium</taxon>
    </lineage>
</organism>
<dbReference type="AlphaFoldDB" id="A0A8K0JG18"/>